<dbReference type="EMBL" id="JAUDZG010000001">
    <property type="protein sequence ID" value="KAK3310953.1"/>
    <property type="molecule type" value="Genomic_DNA"/>
</dbReference>
<dbReference type="RefSeq" id="XP_062726733.1">
    <property type="nucleotide sequence ID" value="XM_062870857.1"/>
</dbReference>
<keyword evidence="3" id="KW-1185">Reference proteome</keyword>
<evidence type="ECO:0000313" key="2">
    <source>
        <dbReference type="EMBL" id="KAK3310953.1"/>
    </source>
</evidence>
<feature type="region of interest" description="Disordered" evidence="1">
    <location>
        <begin position="182"/>
        <end position="218"/>
    </location>
</feature>
<comment type="caution">
    <text evidence="2">The sequence shown here is derived from an EMBL/GenBank/DDBJ whole genome shotgun (WGS) entry which is preliminary data.</text>
</comment>
<evidence type="ECO:0000256" key="1">
    <source>
        <dbReference type="SAM" id="MobiDB-lite"/>
    </source>
</evidence>
<evidence type="ECO:0008006" key="4">
    <source>
        <dbReference type="Google" id="ProtNLM"/>
    </source>
</evidence>
<evidence type="ECO:0000313" key="3">
    <source>
        <dbReference type="Proteomes" id="UP001273166"/>
    </source>
</evidence>
<dbReference type="AlphaFoldDB" id="A0AAJ0M6J9"/>
<reference evidence="2" key="2">
    <citation type="submission" date="2023-06" db="EMBL/GenBank/DDBJ databases">
        <authorList>
            <consortium name="Lawrence Berkeley National Laboratory"/>
            <person name="Mondo S.J."/>
            <person name="Hensen N."/>
            <person name="Bonometti L."/>
            <person name="Westerberg I."/>
            <person name="Brannstrom I.O."/>
            <person name="Guillou S."/>
            <person name="Cros-Aarteil S."/>
            <person name="Calhoun S."/>
            <person name="Haridas S."/>
            <person name="Kuo A."/>
            <person name="Pangilinan J."/>
            <person name="Riley R."/>
            <person name="Labutti K."/>
            <person name="Andreopoulos B."/>
            <person name="Lipzen A."/>
            <person name="Chen C."/>
            <person name="Yanf M."/>
            <person name="Daum C."/>
            <person name="Ng V."/>
            <person name="Clum A."/>
            <person name="Steindorff A."/>
            <person name="Ohm R."/>
            <person name="Martin F."/>
            <person name="Silar P."/>
            <person name="Natvig D."/>
            <person name="Lalanne C."/>
            <person name="Gautier V."/>
            <person name="Ament-Velasquez S.L."/>
            <person name="Kruys A."/>
            <person name="Hutchinson M.I."/>
            <person name="Powell A.J."/>
            <person name="Barry K."/>
            <person name="Miller A.N."/>
            <person name="Grigoriev I.V."/>
            <person name="Debuchy R."/>
            <person name="Gladieux P."/>
            <person name="Thoren M.H."/>
            <person name="Johannesson H."/>
        </authorList>
    </citation>
    <scope>NUCLEOTIDE SEQUENCE</scope>
    <source>
        <strain evidence="2">CBS 333.67</strain>
    </source>
</reference>
<accession>A0AAJ0M6J9</accession>
<feature type="compositionally biased region" description="Basic and acidic residues" evidence="1">
    <location>
        <begin position="191"/>
        <end position="218"/>
    </location>
</feature>
<dbReference type="Proteomes" id="UP001273166">
    <property type="component" value="Unassembled WGS sequence"/>
</dbReference>
<protein>
    <recommendedName>
        <fullName evidence="4">BZIP domain-containing protein</fullName>
    </recommendedName>
</protein>
<proteinExistence type="predicted"/>
<sequence>MSLAHTQLPGPYQDALPADPRDWVVDDAVLSTVPSSTGFPPPVEETFYGWTSNFADANVLLASLSQSTGEYHFCGEDGQLVMPVPMGSVYGSGETQTINLAAPAVATAMQDPPWNPVPCESHHHLACSVLSTAQGPVIMDPASEAAPITEQHSPPSEWRGQLQHTITSSLPPRDDPIWKNLKKQRLRAGRRRTETRNRNRNREKEERIKSTSEQLERKRADLVAQEKALKEERLILIEELLAHAHCNDSAISEYLAMASKDV</sequence>
<gene>
    <name evidence="2" type="ORF">B0T15DRAFT_571417</name>
</gene>
<organism evidence="2 3">
    <name type="scientific">Chaetomium strumarium</name>
    <dbReference type="NCBI Taxonomy" id="1170767"/>
    <lineage>
        <taxon>Eukaryota</taxon>
        <taxon>Fungi</taxon>
        <taxon>Dikarya</taxon>
        <taxon>Ascomycota</taxon>
        <taxon>Pezizomycotina</taxon>
        <taxon>Sordariomycetes</taxon>
        <taxon>Sordariomycetidae</taxon>
        <taxon>Sordariales</taxon>
        <taxon>Chaetomiaceae</taxon>
        <taxon>Chaetomium</taxon>
    </lineage>
</organism>
<name>A0AAJ0M6J9_9PEZI</name>
<reference evidence="2" key="1">
    <citation type="journal article" date="2023" name="Mol. Phylogenet. Evol.">
        <title>Genome-scale phylogeny and comparative genomics of the fungal order Sordariales.</title>
        <authorList>
            <person name="Hensen N."/>
            <person name="Bonometti L."/>
            <person name="Westerberg I."/>
            <person name="Brannstrom I.O."/>
            <person name="Guillou S."/>
            <person name="Cros-Aarteil S."/>
            <person name="Calhoun S."/>
            <person name="Haridas S."/>
            <person name="Kuo A."/>
            <person name="Mondo S."/>
            <person name="Pangilinan J."/>
            <person name="Riley R."/>
            <person name="LaButti K."/>
            <person name="Andreopoulos B."/>
            <person name="Lipzen A."/>
            <person name="Chen C."/>
            <person name="Yan M."/>
            <person name="Daum C."/>
            <person name="Ng V."/>
            <person name="Clum A."/>
            <person name="Steindorff A."/>
            <person name="Ohm R.A."/>
            <person name="Martin F."/>
            <person name="Silar P."/>
            <person name="Natvig D.O."/>
            <person name="Lalanne C."/>
            <person name="Gautier V."/>
            <person name="Ament-Velasquez S.L."/>
            <person name="Kruys A."/>
            <person name="Hutchinson M.I."/>
            <person name="Powell A.J."/>
            <person name="Barry K."/>
            <person name="Miller A.N."/>
            <person name="Grigoriev I.V."/>
            <person name="Debuchy R."/>
            <person name="Gladieux P."/>
            <person name="Hiltunen Thoren M."/>
            <person name="Johannesson H."/>
        </authorList>
    </citation>
    <scope>NUCLEOTIDE SEQUENCE</scope>
    <source>
        <strain evidence="2">CBS 333.67</strain>
    </source>
</reference>
<dbReference type="GeneID" id="87889686"/>